<dbReference type="InterPro" id="IPR042099">
    <property type="entry name" value="ANL_N_sf"/>
</dbReference>
<gene>
    <name evidence="6" type="ORF">BDV23DRAFT_182816</name>
</gene>
<dbReference type="CDD" id="cd19542">
    <property type="entry name" value="CT_NRPS-like"/>
    <property type="match status" value="1"/>
</dbReference>
<protein>
    <submittedName>
        <fullName evidence="6">Nonribosomal peptide synthase</fullName>
    </submittedName>
</protein>
<dbReference type="InterPro" id="IPR001242">
    <property type="entry name" value="Condensation_dom"/>
</dbReference>
<dbReference type="OrthoDB" id="416786at2759"/>
<dbReference type="Pfam" id="PF00550">
    <property type="entry name" value="PP-binding"/>
    <property type="match status" value="2"/>
</dbReference>
<evidence type="ECO:0000313" key="6">
    <source>
        <dbReference type="EMBL" id="KAE8391105.1"/>
    </source>
</evidence>
<dbReference type="Gene3D" id="3.30.300.30">
    <property type="match status" value="2"/>
</dbReference>
<dbReference type="InterPro" id="IPR036736">
    <property type="entry name" value="ACP-like_sf"/>
</dbReference>
<keyword evidence="1" id="KW-0596">Phosphopantetheine</keyword>
<dbReference type="SMART" id="SM00823">
    <property type="entry name" value="PKS_PP"/>
    <property type="match status" value="2"/>
</dbReference>
<dbReference type="GO" id="GO:1904091">
    <property type="term" value="F:non-ribosomal peptide synthetase activity"/>
    <property type="evidence" value="ECO:0007669"/>
    <property type="project" value="UniProtKB-ARBA"/>
</dbReference>
<reference evidence="6" key="1">
    <citation type="submission" date="2019-04" db="EMBL/GenBank/DDBJ databases">
        <title>Friends and foes A comparative genomics studyof 23 Aspergillus species from section Flavi.</title>
        <authorList>
            <consortium name="DOE Joint Genome Institute"/>
            <person name="Kjaerbolling I."/>
            <person name="Vesth T."/>
            <person name="Frisvad J.C."/>
            <person name="Nybo J.L."/>
            <person name="Theobald S."/>
            <person name="Kildgaard S."/>
            <person name="Isbrandt T."/>
            <person name="Kuo A."/>
            <person name="Sato A."/>
            <person name="Lyhne E.K."/>
            <person name="Kogle M.E."/>
            <person name="Wiebenga A."/>
            <person name="Kun R.S."/>
            <person name="Lubbers R.J."/>
            <person name="Makela M.R."/>
            <person name="Barry K."/>
            <person name="Chovatia M."/>
            <person name="Clum A."/>
            <person name="Daum C."/>
            <person name="Haridas S."/>
            <person name="He G."/>
            <person name="LaButti K."/>
            <person name="Lipzen A."/>
            <person name="Mondo S."/>
            <person name="Riley R."/>
            <person name="Salamov A."/>
            <person name="Simmons B.A."/>
            <person name="Magnuson J.K."/>
            <person name="Henrissat B."/>
            <person name="Mortensen U.H."/>
            <person name="Larsen T.O."/>
            <person name="Devries R.P."/>
            <person name="Grigoriev I.V."/>
            <person name="Machida M."/>
            <person name="Baker S.E."/>
            <person name="Andersen M.R."/>
        </authorList>
    </citation>
    <scope>NUCLEOTIDE SEQUENCE [LARGE SCALE GENOMIC DNA]</scope>
    <source>
        <strain evidence="6">IBT 14317</strain>
    </source>
</reference>
<dbReference type="Gene3D" id="3.30.559.30">
    <property type="entry name" value="Nonribosomal peptide synthetase, condensation domain"/>
    <property type="match status" value="2"/>
</dbReference>
<dbReference type="FunFam" id="3.40.50.12780:FF:000014">
    <property type="entry name" value="Nonribosomal peptide synthetase 1"/>
    <property type="match status" value="1"/>
</dbReference>
<dbReference type="Gene3D" id="3.30.559.10">
    <property type="entry name" value="Chloramphenicol acetyltransferase-like domain"/>
    <property type="match status" value="2"/>
</dbReference>
<evidence type="ECO:0000259" key="5">
    <source>
        <dbReference type="PROSITE" id="PS50075"/>
    </source>
</evidence>
<evidence type="ECO:0000256" key="1">
    <source>
        <dbReference type="ARBA" id="ARBA00022450"/>
    </source>
</evidence>
<dbReference type="InterPro" id="IPR020845">
    <property type="entry name" value="AMP-binding_CS"/>
</dbReference>
<dbReference type="GO" id="GO:0044550">
    <property type="term" value="P:secondary metabolite biosynthetic process"/>
    <property type="evidence" value="ECO:0007669"/>
    <property type="project" value="TreeGrafter"/>
</dbReference>
<evidence type="ECO:0000256" key="2">
    <source>
        <dbReference type="ARBA" id="ARBA00022553"/>
    </source>
</evidence>
<organism evidence="6">
    <name type="scientific">Petromyces alliaceus</name>
    <name type="common">Aspergillus alliaceus</name>
    <dbReference type="NCBI Taxonomy" id="209559"/>
    <lineage>
        <taxon>Eukaryota</taxon>
        <taxon>Fungi</taxon>
        <taxon>Dikarya</taxon>
        <taxon>Ascomycota</taxon>
        <taxon>Pezizomycotina</taxon>
        <taxon>Eurotiomycetes</taxon>
        <taxon>Eurotiomycetidae</taxon>
        <taxon>Eurotiales</taxon>
        <taxon>Aspergillaceae</taxon>
        <taxon>Aspergillus</taxon>
        <taxon>Aspergillus subgen. Circumdati</taxon>
    </lineage>
</organism>
<dbReference type="InterPro" id="IPR045851">
    <property type="entry name" value="AMP-bd_C_sf"/>
</dbReference>
<dbReference type="Gene3D" id="3.40.50.12780">
    <property type="entry name" value="N-terminal domain of ligase-like"/>
    <property type="match status" value="1"/>
</dbReference>
<dbReference type="GO" id="GO:0005737">
    <property type="term" value="C:cytoplasm"/>
    <property type="evidence" value="ECO:0007669"/>
    <property type="project" value="TreeGrafter"/>
</dbReference>
<dbReference type="InterPro" id="IPR020806">
    <property type="entry name" value="PKS_PP-bd"/>
</dbReference>
<proteinExistence type="inferred from homology"/>
<dbReference type="GO" id="GO:0016874">
    <property type="term" value="F:ligase activity"/>
    <property type="evidence" value="ECO:0007669"/>
    <property type="project" value="UniProtKB-KW"/>
</dbReference>
<dbReference type="FunFam" id="1.10.1200.10:FF:000005">
    <property type="entry name" value="Nonribosomal peptide synthetase 1"/>
    <property type="match status" value="1"/>
</dbReference>
<dbReference type="PROSITE" id="PS50075">
    <property type="entry name" value="CARRIER"/>
    <property type="match status" value="2"/>
</dbReference>
<dbReference type="CDD" id="cd19545">
    <property type="entry name" value="FUM14_C_NRPS-like"/>
    <property type="match status" value="1"/>
</dbReference>
<sequence>MSNMQVPGDLAYELPGRFPKLNETGGHSRQTALVTLQANQCNALARIPKDGATSIYQQLMSAWPVLLAEYLDSYSVCFGTLESETGYNTIEQWSAVVHPGQPISQSVTLEKAGVLSLTQDAQDAPFNTYLARKGSTARSSFPTSSHTCVPMAGDITLIADDSLATPGIDCYYTVSFMSRKQAENVITALGAVLDHLTSSSLLPLRELTLPHHDHYRQIASWNNRAPKRQNDHCIHYLFQLQCTQTPGAQAVCAWDGCFTYHEVDILSTKLAARLRTHGISEECIVPILVEKSRWAVVGILGVLKAGAAFVLLDISYPVARLQTLCQDFAPRVLIRSTGAPAADLTETVIVVGDSMLDWAICEPPQTSVTPQNAAYISYTSGSTGRPKGVIIEHGSFCTNAIAISGPQNMRRSSRVLQYASFAFDVSIQECLSPLLLGGCTCIPSESQRVNDLESACAELQVNWAELTPSVARILQPNKVPLINTLVIGGETTSWANIAKWDRLHLISAYGPAECTIVSTVQPLLKFPGNIGRSFGGTTWIVDKENYHRLLPIGAVGELIIGGAIVGRGYLNRPAQTEAAFIKNADWKRSFGLEDSYRLYRTGDLAKYDGYGNIIYVGRKDTQIKINGQRVELGEIEHHAQICLRDFAVSCELIASHTQRHLLALFVAPTWKFAKCVSISSLLIEPDHEFRQRISPVKTRLQSTLPRHMVPTAYIPMTEIPLTRTGKVDRKLLQSAIAQLSDAQMRKYRSLHTDLSITLPRKPLEERVRELFATVLELRPNDIGTDQSFFELGGDSMASISLVKEARKKGLDITVAEVFQSQTISDLAAKVQDMQGQKDRSTPQPFSLLSDDNLHLITGAAEQCKLDPSDIDDLYPCTPVQEAMIGNTAVDPSAFQARFLFRLSSTIDISRLRHAWDVVIAAHPILRTRIVQLDTPRALQVVVSHKKDMPWCSVEQVQEYRQPLMSHGTPLIHLGIAREQGKESPPTLILSMHHAIFDGWSYAILLEEVDSAYRGLKVSPQSFSPFIRYILAQDMDTAERFWKSEFQNLNSAEFPVPAPTRNYKASRSVARVRSTIQIPTWPRGSYTPSTIIRLAYAMLIASYTHSNDVVFGITVNGRNAPVPQIHDLDAPTIATLPLRTMLDSHRSVEDTLIEMQEHATRLIPYEQTGLRWIKSFGPEAVRACAFQSLLIIQPPTSRSMPELFRQLPVTDAEQSKFSTHPLTLICELSEHPTLNVTAMIDPAVISPQRTKGMLQHFEDVIQQLSHNRERPVNGISFCQPITSSPLSQPSVTCHLEVIEKRAQEIFSGGSVAVAGMVVAKDSSSAMLAVFVCDSRIGFDALNEPKPFRTATTTYQQIMSRLGQHLRHIIPSTLSPYLCLPVSNMPRCPTGQPDRQALCNAASKLCWDHLRDFAYPDKKKASRPNPIRLAKICSMVALALGLDQGDIGHEDDFFDLGGDSASAMQVVISCKREGLSLTAHDIFQERKVGLIACKLQPLAAAEPLRKGTISLPLSNFFSQQHLTQYTDIATLEADVKSKLRIPSMDAIEDAYPCTRVHGGLLRTQSLSAFSYVSQTIWEVVTDRLDKPICPFRLRDAWLAVARRHPGLRTVLVNNSGREQTCEKIHVVLRGMPSHVPVLSSASETLVYESDSQIGISGPLPYSFTIYQTKPGRVFCKLQGHQAFLDATSVSVILEELANAYGGILPSTVGPSYRSAVEYLSETPSIRSLESYWEKKMAAALPCIFPKLHSEKSRPEALRITSCQIGDSTPLRQYCSRNGFTLSNMFQVAWGLTLQLYTGQDDVCFGTLVTGRDLPLPDVHNTVGSFFNVLPCQLQLSAPTYILETLQQNQMEIANRLTHQSCSLQDLLRLSNHFGQVLFNTCFSLEKPLSNTPSDNGIRFQEISTLEPTEYGLFLVVIDKGAEFEARLTYWSSLMTEEQAAEVLGRFVDSACAIAAK</sequence>
<dbReference type="SUPFAM" id="SSF56801">
    <property type="entry name" value="Acetyl-CoA synthetase-like"/>
    <property type="match status" value="1"/>
</dbReference>
<comment type="similarity">
    <text evidence="4">Belongs to the NRP synthetase family.</text>
</comment>
<evidence type="ECO:0000256" key="4">
    <source>
        <dbReference type="ARBA" id="ARBA00029454"/>
    </source>
</evidence>
<dbReference type="Gene3D" id="1.10.1200.10">
    <property type="entry name" value="ACP-like"/>
    <property type="match status" value="2"/>
</dbReference>
<dbReference type="CDD" id="cd05918">
    <property type="entry name" value="A_NRPS_SidN3_like"/>
    <property type="match status" value="1"/>
</dbReference>
<dbReference type="GO" id="GO:0043041">
    <property type="term" value="P:amino acid activation for nonribosomal peptide biosynthetic process"/>
    <property type="evidence" value="ECO:0007669"/>
    <property type="project" value="TreeGrafter"/>
</dbReference>
<dbReference type="InterPro" id="IPR023213">
    <property type="entry name" value="CAT-like_dom_sf"/>
</dbReference>
<keyword evidence="3" id="KW-0436">Ligase</keyword>
<dbReference type="Proteomes" id="UP000326877">
    <property type="component" value="Unassembled WGS sequence"/>
</dbReference>
<dbReference type="InterPro" id="IPR009081">
    <property type="entry name" value="PP-bd_ACP"/>
</dbReference>
<dbReference type="Pfam" id="PF00501">
    <property type="entry name" value="AMP-binding"/>
    <property type="match status" value="1"/>
</dbReference>
<dbReference type="FunFam" id="3.30.300.30:FF:000015">
    <property type="entry name" value="Nonribosomal peptide synthase SidD"/>
    <property type="match status" value="1"/>
</dbReference>
<dbReference type="Pfam" id="PF00668">
    <property type="entry name" value="Condensation"/>
    <property type="match status" value="2"/>
</dbReference>
<keyword evidence="2" id="KW-0597">Phosphoprotein</keyword>
<dbReference type="NCBIfam" id="TIGR01733">
    <property type="entry name" value="AA-adenyl-dom"/>
    <property type="match status" value="1"/>
</dbReference>
<dbReference type="GO" id="GO:0031177">
    <property type="term" value="F:phosphopantetheine binding"/>
    <property type="evidence" value="ECO:0007669"/>
    <property type="project" value="InterPro"/>
</dbReference>
<dbReference type="PROSITE" id="PS00455">
    <property type="entry name" value="AMP_BINDING"/>
    <property type="match status" value="1"/>
</dbReference>
<dbReference type="PANTHER" id="PTHR45527">
    <property type="entry name" value="NONRIBOSOMAL PEPTIDE SYNTHETASE"/>
    <property type="match status" value="1"/>
</dbReference>
<dbReference type="InterPro" id="IPR000873">
    <property type="entry name" value="AMP-dep_synth/lig_dom"/>
</dbReference>
<name>A0A5N7CAG3_PETAA</name>
<evidence type="ECO:0000256" key="3">
    <source>
        <dbReference type="ARBA" id="ARBA00022598"/>
    </source>
</evidence>
<feature type="domain" description="Carrier" evidence="5">
    <location>
        <begin position="1421"/>
        <end position="1497"/>
    </location>
</feature>
<feature type="domain" description="Carrier" evidence="5">
    <location>
        <begin position="761"/>
        <end position="834"/>
    </location>
</feature>
<dbReference type="SUPFAM" id="SSF52777">
    <property type="entry name" value="CoA-dependent acyltransferases"/>
    <property type="match status" value="4"/>
</dbReference>
<dbReference type="InterPro" id="IPR010071">
    <property type="entry name" value="AA_adenyl_dom"/>
</dbReference>
<accession>A0A5N7CAG3</accession>
<dbReference type="PANTHER" id="PTHR45527:SF1">
    <property type="entry name" value="FATTY ACID SYNTHASE"/>
    <property type="match status" value="1"/>
</dbReference>
<dbReference type="EMBL" id="ML735248">
    <property type="protein sequence ID" value="KAE8391105.1"/>
    <property type="molecule type" value="Genomic_DNA"/>
</dbReference>
<dbReference type="SUPFAM" id="SSF47336">
    <property type="entry name" value="ACP-like"/>
    <property type="match status" value="2"/>
</dbReference>